<evidence type="ECO:0000313" key="1">
    <source>
        <dbReference type="EMBL" id="KAJ7208961.1"/>
    </source>
</evidence>
<comment type="caution">
    <text evidence="1">The sequence shown here is derived from an EMBL/GenBank/DDBJ whole genome shotgun (WGS) entry which is preliminary data.</text>
</comment>
<dbReference type="SUPFAM" id="SSF52266">
    <property type="entry name" value="SGNH hydrolase"/>
    <property type="match status" value="1"/>
</dbReference>
<proteinExistence type="predicted"/>
<sequence length="275" mass="31062">MTALERATINTRPVALCADSGGSGRFFFLSVFLGFHAGPMPLRHVPTLSYGLTHRRHCRLSLSPPSRTALTPRPLCFASPSPPSRSARPSRIAPLRRLELNAVRWTNCHAIFSFGNVYGMSETQFFRTEDTSYIFDLNHNFTTPWDLRLNIPERPHIVVDIGANDASENFAQAVLADTYIDFLARLRTLYPHQPFLLFTPPNGPNAFYYYLGAYESVLAARQGTRRREYVPREHDGEGHLCRTSCTRASILKIAGLLQAWLDDWGLKPLAQWSNP</sequence>
<evidence type="ECO:0008006" key="3">
    <source>
        <dbReference type="Google" id="ProtNLM"/>
    </source>
</evidence>
<protein>
    <recommendedName>
        <fullName evidence="3">SGNH hydrolase-type esterase domain-containing protein</fullName>
    </recommendedName>
</protein>
<dbReference type="AlphaFoldDB" id="A0AAD6VGI0"/>
<name>A0AAD6VGI0_9AGAR</name>
<organism evidence="1 2">
    <name type="scientific">Mycena pura</name>
    <dbReference type="NCBI Taxonomy" id="153505"/>
    <lineage>
        <taxon>Eukaryota</taxon>
        <taxon>Fungi</taxon>
        <taxon>Dikarya</taxon>
        <taxon>Basidiomycota</taxon>
        <taxon>Agaricomycotina</taxon>
        <taxon>Agaricomycetes</taxon>
        <taxon>Agaricomycetidae</taxon>
        <taxon>Agaricales</taxon>
        <taxon>Marasmiineae</taxon>
        <taxon>Mycenaceae</taxon>
        <taxon>Mycena</taxon>
    </lineage>
</organism>
<dbReference type="EMBL" id="JARJCW010000032">
    <property type="protein sequence ID" value="KAJ7208961.1"/>
    <property type="molecule type" value="Genomic_DNA"/>
</dbReference>
<evidence type="ECO:0000313" key="2">
    <source>
        <dbReference type="Proteomes" id="UP001219525"/>
    </source>
</evidence>
<dbReference type="Gene3D" id="3.40.50.1110">
    <property type="entry name" value="SGNH hydrolase"/>
    <property type="match status" value="1"/>
</dbReference>
<accession>A0AAD6VGI0</accession>
<keyword evidence="2" id="KW-1185">Reference proteome</keyword>
<gene>
    <name evidence="1" type="ORF">GGX14DRAFT_566662</name>
</gene>
<dbReference type="Proteomes" id="UP001219525">
    <property type="component" value="Unassembled WGS sequence"/>
</dbReference>
<reference evidence="1" key="1">
    <citation type="submission" date="2023-03" db="EMBL/GenBank/DDBJ databases">
        <title>Massive genome expansion in bonnet fungi (Mycena s.s.) driven by repeated elements and novel gene families across ecological guilds.</title>
        <authorList>
            <consortium name="Lawrence Berkeley National Laboratory"/>
            <person name="Harder C.B."/>
            <person name="Miyauchi S."/>
            <person name="Viragh M."/>
            <person name="Kuo A."/>
            <person name="Thoen E."/>
            <person name="Andreopoulos B."/>
            <person name="Lu D."/>
            <person name="Skrede I."/>
            <person name="Drula E."/>
            <person name="Henrissat B."/>
            <person name="Morin E."/>
            <person name="Kohler A."/>
            <person name="Barry K."/>
            <person name="LaButti K."/>
            <person name="Morin E."/>
            <person name="Salamov A."/>
            <person name="Lipzen A."/>
            <person name="Mereny Z."/>
            <person name="Hegedus B."/>
            <person name="Baldrian P."/>
            <person name="Stursova M."/>
            <person name="Weitz H."/>
            <person name="Taylor A."/>
            <person name="Grigoriev I.V."/>
            <person name="Nagy L.G."/>
            <person name="Martin F."/>
            <person name="Kauserud H."/>
        </authorList>
    </citation>
    <scope>NUCLEOTIDE SEQUENCE</scope>
    <source>
        <strain evidence="1">9144</strain>
    </source>
</reference>
<dbReference type="InterPro" id="IPR036514">
    <property type="entry name" value="SGNH_hydro_sf"/>
</dbReference>